<keyword evidence="5" id="KW-0804">Transcription</keyword>
<name>A0A644Y4Q2_9ZZZZ</name>
<evidence type="ECO:0000256" key="2">
    <source>
        <dbReference type="ARBA" id="ARBA00022814"/>
    </source>
</evidence>
<dbReference type="AlphaFoldDB" id="A0A644Y4Q2"/>
<keyword evidence="2" id="KW-0889">Transcription antitermination</keyword>
<keyword evidence="4" id="KW-0805">Transcription regulation</keyword>
<dbReference type="NCBIfam" id="TIGR01951">
    <property type="entry name" value="nusB"/>
    <property type="match status" value="1"/>
</dbReference>
<feature type="domain" description="NusB/RsmB/TIM44" evidence="6">
    <location>
        <begin position="4"/>
        <end position="94"/>
    </location>
</feature>
<evidence type="ECO:0000259" key="6">
    <source>
        <dbReference type="Pfam" id="PF01029"/>
    </source>
</evidence>
<organism evidence="7">
    <name type="scientific">bioreactor metagenome</name>
    <dbReference type="NCBI Taxonomy" id="1076179"/>
    <lineage>
        <taxon>unclassified sequences</taxon>
        <taxon>metagenomes</taxon>
        <taxon>ecological metagenomes</taxon>
    </lineage>
</organism>
<dbReference type="GO" id="GO:0031564">
    <property type="term" value="P:transcription antitermination"/>
    <property type="evidence" value="ECO:0007669"/>
    <property type="project" value="UniProtKB-KW"/>
</dbReference>
<dbReference type="InterPro" id="IPR006027">
    <property type="entry name" value="NusB_RsmB_TIM44"/>
</dbReference>
<dbReference type="GO" id="GO:0003723">
    <property type="term" value="F:RNA binding"/>
    <property type="evidence" value="ECO:0007669"/>
    <property type="project" value="UniProtKB-KW"/>
</dbReference>
<dbReference type="GO" id="GO:0005829">
    <property type="term" value="C:cytosol"/>
    <property type="evidence" value="ECO:0007669"/>
    <property type="project" value="TreeGrafter"/>
</dbReference>
<dbReference type="GO" id="GO:0006353">
    <property type="term" value="P:DNA-templated transcription termination"/>
    <property type="evidence" value="ECO:0007669"/>
    <property type="project" value="InterPro"/>
</dbReference>
<accession>A0A644Y4Q2</accession>
<evidence type="ECO:0000256" key="4">
    <source>
        <dbReference type="ARBA" id="ARBA00023015"/>
    </source>
</evidence>
<evidence type="ECO:0000313" key="7">
    <source>
        <dbReference type="EMBL" id="MPM23532.1"/>
    </source>
</evidence>
<dbReference type="EMBL" id="VSSQ01004053">
    <property type="protein sequence ID" value="MPM23532.1"/>
    <property type="molecule type" value="Genomic_DNA"/>
</dbReference>
<dbReference type="Gene3D" id="1.10.940.10">
    <property type="entry name" value="NusB-like"/>
    <property type="match status" value="1"/>
</dbReference>
<dbReference type="PANTHER" id="PTHR11078:SF3">
    <property type="entry name" value="ANTITERMINATION NUSB DOMAIN-CONTAINING PROTEIN"/>
    <property type="match status" value="1"/>
</dbReference>
<proteinExistence type="inferred from homology"/>
<sequence>MFKDEDDVEFAKKLLHGVLKNGGDYREVIDKHTQNWELDRIAFMDILIMEVALSELMDFPTIPVNVTLNEYIEIAKNYSTDKSGTFINGVLDNIVGQLKKENKLIKVVMFTK</sequence>
<dbReference type="PANTHER" id="PTHR11078">
    <property type="entry name" value="N UTILIZATION SUBSTANCE PROTEIN B-RELATED"/>
    <property type="match status" value="1"/>
</dbReference>
<dbReference type="InterPro" id="IPR011605">
    <property type="entry name" value="NusB_fam"/>
</dbReference>
<protein>
    <recommendedName>
        <fullName evidence="6">NusB/RsmB/TIM44 domain-containing protein</fullName>
    </recommendedName>
</protein>
<dbReference type="SUPFAM" id="SSF48013">
    <property type="entry name" value="NusB-like"/>
    <property type="match status" value="1"/>
</dbReference>
<reference evidence="7" key="1">
    <citation type="submission" date="2019-08" db="EMBL/GenBank/DDBJ databases">
        <authorList>
            <person name="Kucharzyk K."/>
            <person name="Murdoch R.W."/>
            <person name="Higgins S."/>
            <person name="Loffler F."/>
        </authorList>
    </citation>
    <scope>NUCLEOTIDE SEQUENCE</scope>
</reference>
<keyword evidence="3" id="KW-0694">RNA-binding</keyword>
<comment type="similarity">
    <text evidence="1">Belongs to the NusB family.</text>
</comment>
<evidence type="ECO:0000256" key="5">
    <source>
        <dbReference type="ARBA" id="ARBA00023163"/>
    </source>
</evidence>
<evidence type="ECO:0000256" key="3">
    <source>
        <dbReference type="ARBA" id="ARBA00022884"/>
    </source>
</evidence>
<comment type="caution">
    <text evidence="7">The sequence shown here is derived from an EMBL/GenBank/DDBJ whole genome shotgun (WGS) entry which is preliminary data.</text>
</comment>
<dbReference type="Pfam" id="PF01029">
    <property type="entry name" value="NusB"/>
    <property type="match status" value="1"/>
</dbReference>
<evidence type="ECO:0000256" key="1">
    <source>
        <dbReference type="ARBA" id="ARBA00005952"/>
    </source>
</evidence>
<dbReference type="InterPro" id="IPR035926">
    <property type="entry name" value="NusB-like_sf"/>
</dbReference>
<gene>
    <name evidence="7" type="ORF">SDC9_70006</name>
</gene>